<comment type="caution">
    <text evidence="6">The sequence shown here is derived from an EMBL/GenBank/DDBJ whole genome shotgun (WGS) entry which is preliminary data.</text>
</comment>
<evidence type="ECO:0000256" key="2">
    <source>
        <dbReference type="ARBA" id="ARBA00023098"/>
    </source>
</evidence>
<reference evidence="6 7" key="1">
    <citation type="journal article" date="2019" name="Int. J. Syst. Evol. Microbiol.">
        <title>The Global Catalogue of Microorganisms (GCM) 10K type strain sequencing project: providing services to taxonomists for standard genome sequencing and annotation.</title>
        <authorList>
            <consortium name="The Broad Institute Genomics Platform"/>
            <consortium name="The Broad Institute Genome Sequencing Center for Infectious Disease"/>
            <person name="Wu L."/>
            <person name="Ma J."/>
        </authorList>
    </citation>
    <scope>NUCLEOTIDE SEQUENCE [LARGE SCALE GENOMIC DNA]</scope>
    <source>
        <strain evidence="6 7">JCM 16378</strain>
    </source>
</reference>
<dbReference type="PANTHER" id="PTHR11941:SF169">
    <property type="entry name" value="(7AS)-7A-METHYL-1,5-DIOXO-2,3,5,6,7,7A-HEXAHYDRO-1H-INDENE-CARBOXYL-COA HYDROLASE"/>
    <property type="match status" value="1"/>
</dbReference>
<sequence>MTDPSTPDLSTPDVTTQGTDDGSRPHPHLRVQQDGPVLTVTLDNTARRNAQLPSLWLALAEVAQGLDASVRVVVLRAEGPSFSAGLDLSVVAGDPAKAPQGEPDLFEIAGRGVEEAADVIAGFQRGFTAWAEAEAVVVAAVQGHAIGAGFQLALAADLRVVADDVQLAMRETSLGLVPDLGGTQPLVSLVGPSRALELCATGRFVGAQEAVAAGLANVAVPRDELEATTADLVAALLAAPEAALRALKPLLRSAVSADRETQLRAERETQAVLLRGLGEARATGRR</sequence>
<evidence type="ECO:0000313" key="7">
    <source>
        <dbReference type="Proteomes" id="UP001501326"/>
    </source>
</evidence>
<accession>A0ABN3UCY7</accession>
<dbReference type="Pfam" id="PF00378">
    <property type="entry name" value="ECH_1"/>
    <property type="match status" value="1"/>
</dbReference>
<gene>
    <name evidence="6" type="ORF">GCM10009867_01890</name>
</gene>
<dbReference type="Proteomes" id="UP001501326">
    <property type="component" value="Unassembled WGS sequence"/>
</dbReference>
<dbReference type="PANTHER" id="PTHR11941">
    <property type="entry name" value="ENOYL-COA HYDRATASE-RELATED"/>
    <property type="match status" value="1"/>
</dbReference>
<feature type="region of interest" description="Disordered" evidence="5">
    <location>
        <begin position="1"/>
        <end position="31"/>
    </location>
</feature>
<dbReference type="SUPFAM" id="SSF52096">
    <property type="entry name" value="ClpP/crotonase"/>
    <property type="match status" value="1"/>
</dbReference>
<dbReference type="Gene3D" id="3.90.226.10">
    <property type="entry name" value="2-enoyl-CoA Hydratase, Chain A, domain 1"/>
    <property type="match status" value="1"/>
</dbReference>
<dbReference type="InterPro" id="IPR029045">
    <property type="entry name" value="ClpP/crotonase-like_dom_sf"/>
</dbReference>
<proteinExistence type="inferred from homology"/>
<dbReference type="CDD" id="cd06558">
    <property type="entry name" value="crotonase-like"/>
    <property type="match status" value="1"/>
</dbReference>
<evidence type="ECO:0000256" key="3">
    <source>
        <dbReference type="ARBA" id="ARBA00023239"/>
    </source>
</evidence>
<name>A0ABN3UCY7_9MICO</name>
<evidence type="ECO:0000256" key="4">
    <source>
        <dbReference type="RuleBase" id="RU003707"/>
    </source>
</evidence>
<keyword evidence="7" id="KW-1185">Reference proteome</keyword>
<organism evidence="6 7">
    <name type="scientific">Pedococcus aerophilus</name>
    <dbReference type="NCBI Taxonomy" id="436356"/>
    <lineage>
        <taxon>Bacteria</taxon>
        <taxon>Bacillati</taxon>
        <taxon>Actinomycetota</taxon>
        <taxon>Actinomycetes</taxon>
        <taxon>Micrococcales</taxon>
        <taxon>Intrasporangiaceae</taxon>
        <taxon>Pedococcus</taxon>
    </lineage>
</organism>
<keyword evidence="2" id="KW-0443">Lipid metabolism</keyword>
<dbReference type="EMBL" id="BAAARN010000001">
    <property type="protein sequence ID" value="GAA2730443.1"/>
    <property type="molecule type" value="Genomic_DNA"/>
</dbReference>
<evidence type="ECO:0000256" key="5">
    <source>
        <dbReference type="SAM" id="MobiDB-lite"/>
    </source>
</evidence>
<comment type="similarity">
    <text evidence="1 4">Belongs to the enoyl-CoA hydratase/isomerase family.</text>
</comment>
<dbReference type="InterPro" id="IPR018376">
    <property type="entry name" value="Enoyl-CoA_hyd/isom_CS"/>
</dbReference>
<evidence type="ECO:0000256" key="1">
    <source>
        <dbReference type="ARBA" id="ARBA00005254"/>
    </source>
</evidence>
<keyword evidence="3" id="KW-0456">Lyase</keyword>
<dbReference type="InterPro" id="IPR001753">
    <property type="entry name" value="Enoyl-CoA_hydra/iso"/>
</dbReference>
<dbReference type="RefSeq" id="WP_344189363.1">
    <property type="nucleotide sequence ID" value="NZ_BAAARN010000001.1"/>
</dbReference>
<protein>
    <submittedName>
        <fullName evidence="6">Enoyl-CoA hydratase/isomerase family protein</fullName>
    </submittedName>
</protein>
<evidence type="ECO:0000313" key="6">
    <source>
        <dbReference type="EMBL" id="GAA2730443.1"/>
    </source>
</evidence>
<feature type="compositionally biased region" description="Polar residues" evidence="5">
    <location>
        <begin position="1"/>
        <end position="20"/>
    </location>
</feature>
<dbReference type="PROSITE" id="PS00166">
    <property type="entry name" value="ENOYL_COA_HYDRATASE"/>
    <property type="match status" value="1"/>
</dbReference>